<organism evidence="1 2">
    <name type="scientific">Ascobolus immersus RN42</name>
    <dbReference type="NCBI Taxonomy" id="1160509"/>
    <lineage>
        <taxon>Eukaryota</taxon>
        <taxon>Fungi</taxon>
        <taxon>Dikarya</taxon>
        <taxon>Ascomycota</taxon>
        <taxon>Pezizomycotina</taxon>
        <taxon>Pezizomycetes</taxon>
        <taxon>Pezizales</taxon>
        <taxon>Ascobolaceae</taxon>
        <taxon>Ascobolus</taxon>
    </lineage>
</organism>
<dbReference type="Proteomes" id="UP000275078">
    <property type="component" value="Unassembled WGS sequence"/>
</dbReference>
<evidence type="ECO:0000313" key="2">
    <source>
        <dbReference type="Proteomes" id="UP000275078"/>
    </source>
</evidence>
<dbReference type="EMBL" id="ML119646">
    <property type="protein sequence ID" value="RPA87706.1"/>
    <property type="molecule type" value="Genomic_DNA"/>
</dbReference>
<gene>
    <name evidence="1" type="ORF">BJ508DRAFT_63672</name>
</gene>
<evidence type="ECO:0000313" key="1">
    <source>
        <dbReference type="EMBL" id="RPA87706.1"/>
    </source>
</evidence>
<keyword evidence="2" id="KW-1185">Reference proteome</keyword>
<dbReference type="AlphaFoldDB" id="A0A3N4IPL3"/>
<protein>
    <submittedName>
        <fullName evidence="1">Uncharacterized protein</fullName>
    </submittedName>
</protein>
<proteinExistence type="predicted"/>
<reference evidence="1 2" key="1">
    <citation type="journal article" date="2018" name="Nat. Ecol. Evol.">
        <title>Pezizomycetes genomes reveal the molecular basis of ectomycorrhizal truffle lifestyle.</title>
        <authorList>
            <person name="Murat C."/>
            <person name="Payen T."/>
            <person name="Noel B."/>
            <person name="Kuo A."/>
            <person name="Morin E."/>
            <person name="Chen J."/>
            <person name="Kohler A."/>
            <person name="Krizsan K."/>
            <person name="Balestrini R."/>
            <person name="Da Silva C."/>
            <person name="Montanini B."/>
            <person name="Hainaut M."/>
            <person name="Levati E."/>
            <person name="Barry K.W."/>
            <person name="Belfiori B."/>
            <person name="Cichocki N."/>
            <person name="Clum A."/>
            <person name="Dockter R.B."/>
            <person name="Fauchery L."/>
            <person name="Guy J."/>
            <person name="Iotti M."/>
            <person name="Le Tacon F."/>
            <person name="Lindquist E.A."/>
            <person name="Lipzen A."/>
            <person name="Malagnac F."/>
            <person name="Mello A."/>
            <person name="Molinier V."/>
            <person name="Miyauchi S."/>
            <person name="Poulain J."/>
            <person name="Riccioni C."/>
            <person name="Rubini A."/>
            <person name="Sitrit Y."/>
            <person name="Splivallo R."/>
            <person name="Traeger S."/>
            <person name="Wang M."/>
            <person name="Zifcakova L."/>
            <person name="Wipf D."/>
            <person name="Zambonelli A."/>
            <person name="Paolocci F."/>
            <person name="Nowrousian M."/>
            <person name="Ottonello S."/>
            <person name="Baldrian P."/>
            <person name="Spatafora J.W."/>
            <person name="Henrissat B."/>
            <person name="Nagy L.G."/>
            <person name="Aury J.M."/>
            <person name="Wincker P."/>
            <person name="Grigoriev I.V."/>
            <person name="Bonfante P."/>
            <person name="Martin F.M."/>
        </authorList>
    </citation>
    <scope>NUCLEOTIDE SEQUENCE [LARGE SCALE GENOMIC DNA]</scope>
    <source>
        <strain evidence="1 2">RN42</strain>
    </source>
</reference>
<name>A0A3N4IPL3_ASCIM</name>
<accession>A0A3N4IPL3</accession>
<sequence length="171" mass="18774">MAKLLVRFAGEVLAWAGDKNGNKEARSSGLKEGLRNHSISTAASLQTKTLNMHLTNLLLGITALGVSTASAFVDDPFDRNAYGGKYWLEKPVSNTTDLSSEIILRDGHNLTRLTDDDFLSAKQMGGYNFLPGCAIDCQSNFINNHYTIKGYNGLYANDNEGYITTLRTIEF</sequence>